<dbReference type="SUPFAM" id="SSF57756">
    <property type="entry name" value="Retrovirus zinc finger-like domains"/>
    <property type="match status" value="3"/>
</dbReference>
<gene>
    <name evidence="4" type="ORF">PV06_04181</name>
</gene>
<dbReference type="GO" id="GO:0003676">
    <property type="term" value="F:nucleic acid binding"/>
    <property type="evidence" value="ECO:0007669"/>
    <property type="project" value="InterPro"/>
</dbReference>
<feature type="domain" description="CCHC-type" evidence="3">
    <location>
        <begin position="349"/>
        <end position="364"/>
    </location>
</feature>
<dbReference type="HOGENOM" id="CLU_024213_0_0_1"/>
<dbReference type="AlphaFoldDB" id="A0A0D2C025"/>
<dbReference type="SMART" id="SM00343">
    <property type="entry name" value="ZnF_C2HC"/>
    <property type="match status" value="10"/>
</dbReference>
<dbReference type="InterPro" id="IPR001878">
    <property type="entry name" value="Znf_CCHC"/>
</dbReference>
<evidence type="ECO:0000256" key="1">
    <source>
        <dbReference type="PROSITE-ProRule" id="PRU00047"/>
    </source>
</evidence>
<protein>
    <recommendedName>
        <fullName evidence="3">CCHC-type domain-containing protein</fullName>
    </recommendedName>
</protein>
<keyword evidence="1" id="KW-0862">Zinc</keyword>
<evidence type="ECO:0000259" key="3">
    <source>
        <dbReference type="PROSITE" id="PS50158"/>
    </source>
</evidence>
<dbReference type="InterPro" id="IPR036875">
    <property type="entry name" value="Znf_CCHC_sf"/>
</dbReference>
<evidence type="ECO:0000313" key="4">
    <source>
        <dbReference type="EMBL" id="KIW43032.1"/>
    </source>
</evidence>
<reference evidence="4 5" key="1">
    <citation type="submission" date="2015-01" db="EMBL/GenBank/DDBJ databases">
        <title>The Genome Sequence of Exophiala oligosperma CBS72588.</title>
        <authorList>
            <consortium name="The Broad Institute Genomics Platform"/>
            <person name="Cuomo C."/>
            <person name="de Hoog S."/>
            <person name="Gorbushina A."/>
            <person name="Stielow B."/>
            <person name="Teixiera M."/>
            <person name="Abouelleil A."/>
            <person name="Chapman S.B."/>
            <person name="Priest M."/>
            <person name="Young S.K."/>
            <person name="Wortman J."/>
            <person name="Nusbaum C."/>
            <person name="Birren B."/>
        </authorList>
    </citation>
    <scope>NUCLEOTIDE SEQUENCE [LARGE SCALE GENOMIC DNA]</scope>
    <source>
        <strain evidence="4 5">CBS 72588</strain>
    </source>
</reference>
<dbReference type="Pfam" id="PF00098">
    <property type="entry name" value="zf-CCHC"/>
    <property type="match status" value="7"/>
</dbReference>
<feature type="domain" description="CCHC-type" evidence="3">
    <location>
        <begin position="109"/>
        <end position="123"/>
    </location>
</feature>
<feature type="compositionally biased region" description="Gly residues" evidence="2">
    <location>
        <begin position="451"/>
        <end position="460"/>
    </location>
</feature>
<dbReference type="PROSITE" id="PS50158">
    <property type="entry name" value="ZF_CCHC"/>
    <property type="match status" value="6"/>
</dbReference>
<sequence>MVLAGKTPLPPKALLTSPTPSAAKPLMVPALLLKATRTAPKMLLEVHAATVVKVSSRINISGPIIKTADGHFARDCPEPKKMMGACFNCGEDGHSKADCPNPRKFKGECRNCGQEGHRIDDCPTYVAKCKNCEQEGHTAIECKNPKVINNAHVAEMSEDEAWELLKRASDERDIGDFKEAVQVLSKVAPDYTYPRLEKQFRKRGFNIYLIAMEKDHGDTWTNVNLQGEIGKKYAVSYFKSDKAQRPALVAKWPATPEENLARLSDAGTPLDRGVDKCKNCDEVGHKTKACPQDKIEKEQPKVLCHLCGEEGHRVRDCTQERKKPGRTCKICEAEDHMAKDCPNREKRTCRNCGEEDHISKDCPNPRKQTCHNCGEEGHVSRECEQPRKKINWAEVTCSVCHEKGHGRGRCPQAQDDNGGGKENHAPNGDADNGGGWETNDTGGSAQADWEQGGGGGGGFDDGPATFSTGAW</sequence>
<evidence type="ECO:0000256" key="2">
    <source>
        <dbReference type="SAM" id="MobiDB-lite"/>
    </source>
</evidence>
<keyword evidence="1" id="KW-0863">Zinc-finger</keyword>
<organism evidence="4 5">
    <name type="scientific">Exophiala oligosperma</name>
    <dbReference type="NCBI Taxonomy" id="215243"/>
    <lineage>
        <taxon>Eukaryota</taxon>
        <taxon>Fungi</taxon>
        <taxon>Dikarya</taxon>
        <taxon>Ascomycota</taxon>
        <taxon>Pezizomycotina</taxon>
        <taxon>Eurotiomycetes</taxon>
        <taxon>Chaetothyriomycetidae</taxon>
        <taxon>Chaetothyriales</taxon>
        <taxon>Herpotrichiellaceae</taxon>
        <taxon>Exophiala</taxon>
    </lineage>
</organism>
<dbReference type="RefSeq" id="XP_016263248.1">
    <property type="nucleotide sequence ID" value="XM_016405042.1"/>
</dbReference>
<keyword evidence="1" id="KW-0479">Metal-binding</keyword>
<proteinExistence type="predicted"/>
<dbReference type="GeneID" id="27356255"/>
<dbReference type="GO" id="GO:0008270">
    <property type="term" value="F:zinc ion binding"/>
    <property type="evidence" value="ECO:0007669"/>
    <property type="project" value="UniProtKB-KW"/>
</dbReference>
<feature type="domain" description="CCHC-type" evidence="3">
    <location>
        <begin position="86"/>
        <end position="101"/>
    </location>
</feature>
<dbReference type="VEuPathDB" id="FungiDB:PV06_04181"/>
<accession>A0A0D2C025</accession>
<dbReference type="OrthoDB" id="8026949at2759"/>
<feature type="region of interest" description="Disordered" evidence="2">
    <location>
        <begin position="404"/>
        <end position="471"/>
    </location>
</feature>
<name>A0A0D2C025_9EURO</name>
<dbReference type="STRING" id="215243.A0A0D2C025"/>
<dbReference type="EMBL" id="KN847335">
    <property type="protein sequence ID" value="KIW43032.1"/>
    <property type="molecule type" value="Genomic_DNA"/>
</dbReference>
<dbReference type="Proteomes" id="UP000053342">
    <property type="component" value="Unassembled WGS sequence"/>
</dbReference>
<feature type="domain" description="CCHC-type" evidence="3">
    <location>
        <begin position="370"/>
        <end position="385"/>
    </location>
</feature>
<dbReference type="Gene3D" id="4.10.60.10">
    <property type="entry name" value="Zinc finger, CCHC-type"/>
    <property type="match status" value="5"/>
</dbReference>
<dbReference type="PANTHER" id="PTHR23002">
    <property type="entry name" value="ZINC FINGER CCHC DOMAIN CONTAINING PROTEIN"/>
    <property type="match status" value="1"/>
</dbReference>
<feature type="domain" description="CCHC-type" evidence="3">
    <location>
        <begin position="276"/>
        <end position="292"/>
    </location>
</feature>
<keyword evidence="5" id="KW-1185">Reference proteome</keyword>
<dbReference type="InterPro" id="IPR051714">
    <property type="entry name" value="Znf_CCHC_NABP"/>
</dbReference>
<evidence type="ECO:0000313" key="5">
    <source>
        <dbReference type="Proteomes" id="UP000053342"/>
    </source>
</evidence>
<feature type="domain" description="CCHC-type" evidence="3">
    <location>
        <begin position="304"/>
        <end position="319"/>
    </location>
</feature>